<feature type="non-terminal residue" evidence="2">
    <location>
        <position position="51"/>
    </location>
</feature>
<feature type="region of interest" description="Disordered" evidence="1">
    <location>
        <begin position="1"/>
        <end position="22"/>
    </location>
</feature>
<evidence type="ECO:0000256" key="1">
    <source>
        <dbReference type="SAM" id="MobiDB-lite"/>
    </source>
</evidence>
<dbReference type="Proteomes" id="UP000236291">
    <property type="component" value="Unassembled WGS sequence"/>
</dbReference>
<reference evidence="2 3" key="1">
    <citation type="journal article" date="2014" name="Am. J. Bot.">
        <title>Genome assembly and annotation for red clover (Trifolium pratense; Fabaceae).</title>
        <authorList>
            <person name="Istvanek J."/>
            <person name="Jaros M."/>
            <person name="Krenek A."/>
            <person name="Repkova J."/>
        </authorList>
    </citation>
    <scope>NUCLEOTIDE SEQUENCE [LARGE SCALE GENOMIC DNA]</scope>
    <source>
        <strain evidence="3">cv. Tatra</strain>
        <tissue evidence="2">Young leaves</tissue>
    </source>
</reference>
<evidence type="ECO:0000313" key="2">
    <source>
        <dbReference type="EMBL" id="PNX63276.1"/>
    </source>
</evidence>
<accession>A0A2K3KAE8</accession>
<dbReference type="EMBL" id="ASHM01154036">
    <property type="protein sequence ID" value="PNX63276.1"/>
    <property type="molecule type" value="Genomic_DNA"/>
</dbReference>
<name>A0A2K3KAE8_TRIPR</name>
<gene>
    <name evidence="2" type="ORF">L195_g061546</name>
</gene>
<organism evidence="2 3">
    <name type="scientific">Trifolium pratense</name>
    <name type="common">Red clover</name>
    <dbReference type="NCBI Taxonomy" id="57577"/>
    <lineage>
        <taxon>Eukaryota</taxon>
        <taxon>Viridiplantae</taxon>
        <taxon>Streptophyta</taxon>
        <taxon>Embryophyta</taxon>
        <taxon>Tracheophyta</taxon>
        <taxon>Spermatophyta</taxon>
        <taxon>Magnoliopsida</taxon>
        <taxon>eudicotyledons</taxon>
        <taxon>Gunneridae</taxon>
        <taxon>Pentapetalae</taxon>
        <taxon>rosids</taxon>
        <taxon>fabids</taxon>
        <taxon>Fabales</taxon>
        <taxon>Fabaceae</taxon>
        <taxon>Papilionoideae</taxon>
        <taxon>50 kb inversion clade</taxon>
        <taxon>NPAAA clade</taxon>
        <taxon>Hologalegina</taxon>
        <taxon>IRL clade</taxon>
        <taxon>Trifolieae</taxon>
        <taxon>Trifolium</taxon>
    </lineage>
</organism>
<reference evidence="2 3" key="2">
    <citation type="journal article" date="2017" name="Front. Plant Sci.">
        <title>Gene Classification and Mining of Molecular Markers Useful in Red Clover (Trifolium pratense) Breeding.</title>
        <authorList>
            <person name="Istvanek J."/>
            <person name="Dluhosova J."/>
            <person name="Dluhos P."/>
            <person name="Patkova L."/>
            <person name="Nedelnik J."/>
            <person name="Repkova J."/>
        </authorList>
    </citation>
    <scope>NUCLEOTIDE SEQUENCE [LARGE SCALE GENOMIC DNA]</scope>
    <source>
        <strain evidence="3">cv. Tatra</strain>
        <tissue evidence="2">Young leaves</tissue>
    </source>
</reference>
<protein>
    <submittedName>
        <fullName evidence="2">Uncharacterized protein</fullName>
    </submittedName>
</protein>
<proteinExistence type="predicted"/>
<sequence>MMKGRDKLVKKRNLPLSSTNLSEFDPIKAPLAKTGRESISEEAEAINDGSL</sequence>
<dbReference type="AlphaFoldDB" id="A0A2K3KAE8"/>
<evidence type="ECO:0000313" key="3">
    <source>
        <dbReference type="Proteomes" id="UP000236291"/>
    </source>
</evidence>
<comment type="caution">
    <text evidence="2">The sequence shown here is derived from an EMBL/GenBank/DDBJ whole genome shotgun (WGS) entry which is preliminary data.</text>
</comment>